<sequence>MTTSLKLSALLALLASAAAHGQIYKCQPPGGSVELTDVNRGSYCKLMDLPGMTVPAPARRAAPAVRNAAPVTTPGEFPRVDNAEQRARDADRRGILEDELKTEQQKLAELRREFNNGEPERRGDERNYAKYQERVATLRDSISRSEKNVDALKREIANIR</sequence>
<dbReference type="EMBL" id="WKJL01000030">
    <property type="protein sequence ID" value="MRW87617.1"/>
    <property type="molecule type" value="Genomic_DNA"/>
</dbReference>
<evidence type="ECO:0000313" key="4">
    <source>
        <dbReference type="Proteomes" id="UP000439986"/>
    </source>
</evidence>
<dbReference type="AlphaFoldDB" id="A0A844D3G8"/>
<feature type="signal peptide" evidence="2">
    <location>
        <begin position="1"/>
        <end position="21"/>
    </location>
</feature>
<comment type="caution">
    <text evidence="3">The sequence shown here is derived from an EMBL/GenBank/DDBJ whole genome shotgun (WGS) entry which is preliminary data.</text>
</comment>
<feature type="region of interest" description="Disordered" evidence="1">
    <location>
        <begin position="64"/>
        <end position="97"/>
    </location>
</feature>
<evidence type="ECO:0000256" key="2">
    <source>
        <dbReference type="SAM" id="SignalP"/>
    </source>
</evidence>
<feature type="compositionally biased region" description="Basic and acidic residues" evidence="1">
    <location>
        <begin position="78"/>
        <end position="97"/>
    </location>
</feature>
<keyword evidence="2" id="KW-0732">Signal</keyword>
<reference evidence="3 4" key="1">
    <citation type="submission" date="2019-11" db="EMBL/GenBank/DDBJ databases">
        <title>Novel species isolated from a subtropical stream in China.</title>
        <authorList>
            <person name="Lu H."/>
        </authorList>
    </citation>
    <scope>NUCLEOTIDE SEQUENCE [LARGE SCALE GENOMIC DNA]</scope>
    <source>
        <strain evidence="3 4">FT26W</strain>
    </source>
</reference>
<feature type="chain" id="PRO_5032834083" evidence="2">
    <location>
        <begin position="22"/>
        <end position="160"/>
    </location>
</feature>
<gene>
    <name evidence="3" type="ORF">GJ698_26450</name>
</gene>
<proteinExistence type="predicted"/>
<accession>A0A844D3G8</accession>
<dbReference type="RefSeq" id="WP_154360857.1">
    <property type="nucleotide sequence ID" value="NZ_WKJL01000030.1"/>
</dbReference>
<keyword evidence="4" id="KW-1185">Reference proteome</keyword>
<feature type="compositionally biased region" description="Low complexity" evidence="1">
    <location>
        <begin position="64"/>
        <end position="74"/>
    </location>
</feature>
<name>A0A844D3G8_9BURK</name>
<dbReference type="Proteomes" id="UP000439986">
    <property type="component" value="Unassembled WGS sequence"/>
</dbReference>
<protein>
    <submittedName>
        <fullName evidence="3">DUF4124 domain-containing protein</fullName>
    </submittedName>
</protein>
<evidence type="ECO:0000313" key="3">
    <source>
        <dbReference type="EMBL" id="MRW87617.1"/>
    </source>
</evidence>
<evidence type="ECO:0000256" key="1">
    <source>
        <dbReference type="SAM" id="MobiDB-lite"/>
    </source>
</evidence>
<organism evidence="3 4">
    <name type="scientific">Duganella aquatilis</name>
    <dbReference type="NCBI Taxonomy" id="2666082"/>
    <lineage>
        <taxon>Bacteria</taxon>
        <taxon>Pseudomonadati</taxon>
        <taxon>Pseudomonadota</taxon>
        <taxon>Betaproteobacteria</taxon>
        <taxon>Burkholderiales</taxon>
        <taxon>Oxalobacteraceae</taxon>
        <taxon>Telluria group</taxon>
        <taxon>Duganella</taxon>
    </lineage>
</organism>